<accession>A0A2V2XIK8</accession>
<dbReference type="AlphaFoldDB" id="A0A2V2XIK8"/>
<feature type="compositionally biased region" description="Low complexity" evidence="1">
    <location>
        <begin position="91"/>
        <end position="103"/>
    </location>
</feature>
<proteinExistence type="predicted"/>
<protein>
    <submittedName>
        <fullName evidence="2">Uncharacterized protein</fullName>
    </submittedName>
</protein>
<feature type="compositionally biased region" description="Pro residues" evidence="1">
    <location>
        <begin position="170"/>
        <end position="183"/>
    </location>
</feature>
<evidence type="ECO:0000313" key="3">
    <source>
        <dbReference type="Proteomes" id="UP000246078"/>
    </source>
</evidence>
<dbReference type="EMBL" id="PRFC01000006">
    <property type="protein sequence ID" value="PWV20597.1"/>
    <property type="molecule type" value="Genomic_DNA"/>
</dbReference>
<feature type="region of interest" description="Disordered" evidence="1">
    <location>
        <begin position="147"/>
        <end position="188"/>
    </location>
</feature>
<feature type="compositionally biased region" description="Basic residues" evidence="1">
    <location>
        <begin position="104"/>
        <end position="118"/>
    </location>
</feature>
<dbReference type="Proteomes" id="UP000246078">
    <property type="component" value="Unassembled WGS sequence"/>
</dbReference>
<organism evidence="2 3">
    <name type="scientific">Trypanosoma cruzi</name>
    <dbReference type="NCBI Taxonomy" id="5693"/>
    <lineage>
        <taxon>Eukaryota</taxon>
        <taxon>Discoba</taxon>
        <taxon>Euglenozoa</taxon>
        <taxon>Kinetoplastea</taxon>
        <taxon>Metakinetoplastina</taxon>
        <taxon>Trypanosomatida</taxon>
        <taxon>Trypanosomatidae</taxon>
        <taxon>Trypanosoma</taxon>
        <taxon>Schizotrypanum</taxon>
    </lineage>
</organism>
<gene>
    <name evidence="2" type="ORF">C3747_6g360</name>
</gene>
<sequence>MSPRRTPSTRRGRNGYCSCALSVASARSSASRATNAVICSSVARIAAALRVGSRRCSSNLFESSRNAGCCTGRTSPRRMPRTGSSGRNGYRSCRSSLRTASSRRATRTSRAMRHAWSRSSCSRRKIPAASPEVASCACRVASSAKLGSDMRANSRRGTPLHSAPEMEMPPQVPPPPPAPPSPSLPHARSAQIPLRGRTLTSPPRFFALQQKCTELFVRLHGDTPQSNSQRRQAHKRVKCRHPRCSPLFGRMKLSGVNSKLPSPYPHLLAQLLCAWLGWLGTHRDKFFIPRKQLLEVRIVFQVQLFLRNPLIASGKKA</sequence>
<evidence type="ECO:0000256" key="1">
    <source>
        <dbReference type="SAM" id="MobiDB-lite"/>
    </source>
</evidence>
<comment type="caution">
    <text evidence="2">The sequence shown here is derived from an EMBL/GenBank/DDBJ whole genome shotgun (WGS) entry which is preliminary data.</text>
</comment>
<evidence type="ECO:0000313" key="2">
    <source>
        <dbReference type="EMBL" id="PWV20597.1"/>
    </source>
</evidence>
<reference evidence="2 3" key="1">
    <citation type="journal article" date="2018" name="Microb. Genom.">
        <title>Expanding an expanded genome: long-read sequencing of Trypanosoma cruzi.</title>
        <authorList>
            <person name="Berna L."/>
            <person name="Rodriguez M."/>
            <person name="Chiribao M.L."/>
            <person name="Parodi-Talice A."/>
            <person name="Pita S."/>
            <person name="Rijo G."/>
            <person name="Alvarez-Valin F."/>
            <person name="Robello C."/>
        </authorList>
    </citation>
    <scope>NUCLEOTIDE SEQUENCE [LARGE SCALE GENOMIC DNA]</scope>
    <source>
        <strain evidence="2 3">TCC</strain>
    </source>
</reference>
<feature type="region of interest" description="Disordered" evidence="1">
    <location>
        <begin position="72"/>
        <end position="118"/>
    </location>
</feature>
<dbReference type="VEuPathDB" id="TriTrypDB:C3747_6g360"/>
<name>A0A2V2XIK8_TRYCR</name>